<evidence type="ECO:0000259" key="16">
    <source>
        <dbReference type="Pfam" id="PF14749"/>
    </source>
</evidence>
<evidence type="ECO:0000256" key="11">
    <source>
        <dbReference type="ARBA" id="ARBA00023140"/>
    </source>
</evidence>
<evidence type="ECO:0000259" key="17">
    <source>
        <dbReference type="Pfam" id="PF22924"/>
    </source>
</evidence>
<dbReference type="Pfam" id="PF14749">
    <property type="entry name" value="Acyl-CoA_ox_N"/>
    <property type="match status" value="1"/>
</dbReference>
<evidence type="ECO:0000256" key="3">
    <source>
        <dbReference type="ARBA" id="ARBA00004275"/>
    </source>
</evidence>
<evidence type="ECO:0000256" key="13">
    <source>
        <dbReference type="PIRSR" id="PIRSR000168-2"/>
    </source>
</evidence>
<dbReference type="InterPro" id="IPR055060">
    <property type="entry name" value="ACOX_C_alpha1"/>
</dbReference>
<keyword evidence="6 12" id="KW-0285">Flavoprotein</keyword>
<dbReference type="InterPro" id="IPR002655">
    <property type="entry name" value="Acyl-CoA_oxidase_C"/>
</dbReference>
<dbReference type="Gene3D" id="1.20.140.10">
    <property type="entry name" value="Butyryl-CoA Dehydrogenase, subunit A, domain 3"/>
    <property type="match status" value="2"/>
</dbReference>
<dbReference type="GO" id="GO:0003997">
    <property type="term" value="F:acyl-CoA oxidase activity"/>
    <property type="evidence" value="ECO:0007669"/>
    <property type="project" value="UniProtKB-EC"/>
</dbReference>
<evidence type="ECO:0000256" key="7">
    <source>
        <dbReference type="ARBA" id="ARBA00022827"/>
    </source>
</evidence>
<evidence type="ECO:0000256" key="4">
    <source>
        <dbReference type="ARBA" id="ARBA00004846"/>
    </source>
</evidence>
<keyword evidence="8" id="KW-0276">Fatty acid metabolism</keyword>
<feature type="domain" description="Acyl-coenzyme A oxidase N-terminal" evidence="16">
    <location>
        <begin position="11"/>
        <end position="131"/>
    </location>
</feature>
<dbReference type="Pfam" id="PF02770">
    <property type="entry name" value="Acyl-CoA_dh_M"/>
    <property type="match status" value="1"/>
</dbReference>
<dbReference type="InterPro" id="IPR012258">
    <property type="entry name" value="Acyl-CoA_oxidase"/>
</dbReference>
<dbReference type="GO" id="GO:0071949">
    <property type="term" value="F:FAD binding"/>
    <property type="evidence" value="ECO:0007669"/>
    <property type="project" value="InterPro"/>
</dbReference>
<comment type="pathway">
    <text evidence="4">Lipid metabolism; peroxisomal fatty acid beta-oxidation.</text>
</comment>
<evidence type="ECO:0000256" key="12">
    <source>
        <dbReference type="PIRNR" id="PIRNR000168"/>
    </source>
</evidence>
<dbReference type="GO" id="GO:0033540">
    <property type="term" value="P:fatty acid beta-oxidation using acyl-CoA oxidase"/>
    <property type="evidence" value="ECO:0007669"/>
    <property type="project" value="UniProtKB-UniPathway"/>
</dbReference>
<evidence type="ECO:0000259" key="15">
    <source>
        <dbReference type="Pfam" id="PF02770"/>
    </source>
</evidence>
<dbReference type="GO" id="GO:0005504">
    <property type="term" value="F:fatty acid binding"/>
    <property type="evidence" value="ECO:0007669"/>
    <property type="project" value="TreeGrafter"/>
</dbReference>
<evidence type="ECO:0000256" key="1">
    <source>
        <dbReference type="ARBA" id="ARBA00001201"/>
    </source>
</evidence>
<feature type="binding site" evidence="13">
    <location>
        <position position="138"/>
    </location>
    <ligand>
        <name>FAD</name>
        <dbReference type="ChEBI" id="CHEBI:57692"/>
    </ligand>
</feature>
<reference evidence="18 19" key="1">
    <citation type="journal article" date="2017" name="Mycologia">
        <title>Bifiguratus adelaidae, gen. et sp. nov., a new member of Mucoromycotina in endophytic and soil-dwelling habitats.</title>
        <authorList>
            <person name="Torres-Cruz T.J."/>
            <person name="Billingsley Tobias T.L."/>
            <person name="Almatruk M."/>
            <person name="Hesse C."/>
            <person name="Kuske C.R."/>
            <person name="Desiro A."/>
            <person name="Benucci G.M."/>
            <person name="Bonito G."/>
            <person name="Stajich J.E."/>
            <person name="Dunlap C."/>
            <person name="Arnold A.E."/>
            <person name="Porras-Alfaro A."/>
        </authorList>
    </citation>
    <scope>NUCLEOTIDE SEQUENCE [LARGE SCALE GENOMIC DNA]</scope>
    <source>
        <strain evidence="18 19">AZ0501</strain>
    </source>
</reference>
<dbReference type="SUPFAM" id="SSF47203">
    <property type="entry name" value="Acyl-CoA dehydrogenase C-terminal domain-like"/>
    <property type="match status" value="2"/>
</dbReference>
<dbReference type="InterPro" id="IPR046373">
    <property type="entry name" value="Acyl-CoA_Oxase/DH_mid-dom_sf"/>
</dbReference>
<dbReference type="UniPathway" id="UPA00661"/>
<dbReference type="OrthoDB" id="538336at2759"/>
<evidence type="ECO:0000256" key="9">
    <source>
        <dbReference type="ARBA" id="ARBA00023002"/>
    </source>
</evidence>
<dbReference type="Gene3D" id="1.10.540.10">
    <property type="entry name" value="Acyl-CoA dehydrogenase/oxidase, N-terminal domain"/>
    <property type="match status" value="1"/>
</dbReference>
<proteinExistence type="inferred from homology"/>
<name>A0A261Y0G9_9FUNG</name>
<feature type="domain" description="Acyl-CoA oxidase/dehydrogenase middle" evidence="15">
    <location>
        <begin position="134"/>
        <end position="244"/>
    </location>
</feature>
<dbReference type="InterPro" id="IPR037069">
    <property type="entry name" value="AcylCoA_DH/ox_N_sf"/>
</dbReference>
<dbReference type="InterPro" id="IPR036250">
    <property type="entry name" value="AcylCo_DH-like_C"/>
</dbReference>
<keyword evidence="10" id="KW-0443">Lipid metabolism</keyword>
<dbReference type="Pfam" id="PF01756">
    <property type="entry name" value="ACOX"/>
    <property type="match status" value="1"/>
</dbReference>
<keyword evidence="19" id="KW-1185">Reference proteome</keyword>
<dbReference type="FunFam" id="2.40.110.10:FF:000003">
    <property type="entry name" value="Acyl-coenzyme A oxidase"/>
    <property type="match status" value="1"/>
</dbReference>
<evidence type="ECO:0000256" key="8">
    <source>
        <dbReference type="ARBA" id="ARBA00022832"/>
    </source>
</evidence>
<dbReference type="Proteomes" id="UP000242875">
    <property type="component" value="Unassembled WGS sequence"/>
</dbReference>
<dbReference type="InterPro" id="IPR006091">
    <property type="entry name" value="Acyl-CoA_Oxase/DH_mid-dom"/>
</dbReference>
<dbReference type="GO" id="GO:0055088">
    <property type="term" value="P:lipid homeostasis"/>
    <property type="evidence" value="ECO:0007669"/>
    <property type="project" value="TreeGrafter"/>
</dbReference>
<comment type="catalytic activity">
    <reaction evidence="1">
        <text>a 2,3-saturated acyl-CoA + O2 = a (2E)-enoyl-CoA + H2O2</text>
        <dbReference type="Rhea" id="RHEA:38959"/>
        <dbReference type="ChEBI" id="CHEBI:15379"/>
        <dbReference type="ChEBI" id="CHEBI:16240"/>
        <dbReference type="ChEBI" id="CHEBI:58856"/>
        <dbReference type="ChEBI" id="CHEBI:65111"/>
        <dbReference type="EC" id="1.3.3.6"/>
    </reaction>
</comment>
<evidence type="ECO:0000259" key="14">
    <source>
        <dbReference type="Pfam" id="PF01756"/>
    </source>
</evidence>
<accession>A0A261Y0G9</accession>
<dbReference type="AlphaFoldDB" id="A0A261Y0G9"/>
<comment type="similarity">
    <text evidence="5 12">Belongs to the acyl-CoA oxidase family.</text>
</comment>
<dbReference type="InterPro" id="IPR009100">
    <property type="entry name" value="AcylCoA_DH/oxidase_NM_dom_sf"/>
</dbReference>
<evidence type="ECO:0000256" key="10">
    <source>
        <dbReference type="ARBA" id="ARBA00023098"/>
    </source>
</evidence>
<dbReference type="GO" id="GO:0005777">
    <property type="term" value="C:peroxisome"/>
    <property type="evidence" value="ECO:0007669"/>
    <property type="project" value="UniProtKB-SubCell"/>
</dbReference>
<feature type="domain" description="Acyl-CoA oxidase C-terminal" evidence="14">
    <location>
        <begin position="477"/>
        <end position="650"/>
    </location>
</feature>
<feature type="domain" description="Acyl-CoA oxidase C-alpha1" evidence="17">
    <location>
        <begin position="275"/>
        <end position="434"/>
    </location>
</feature>
<comment type="subcellular location">
    <subcellularLocation>
        <location evidence="3">Peroxisome</location>
    </subcellularLocation>
</comment>
<evidence type="ECO:0000256" key="2">
    <source>
        <dbReference type="ARBA" id="ARBA00001974"/>
    </source>
</evidence>
<keyword evidence="7 12" id="KW-0274">FAD</keyword>
<dbReference type="PANTHER" id="PTHR10909">
    <property type="entry name" value="ELECTRON TRANSPORT OXIDOREDUCTASE"/>
    <property type="match status" value="1"/>
</dbReference>
<gene>
    <name evidence="18" type="ORF">BZG36_02826</name>
</gene>
<protein>
    <recommendedName>
        <fullName evidence="12">Acyl-coenzyme A oxidase</fullName>
    </recommendedName>
</protein>
<comment type="cofactor">
    <cofactor evidence="2">
        <name>FAD</name>
        <dbReference type="ChEBI" id="CHEBI:57692"/>
    </cofactor>
</comment>
<dbReference type="InterPro" id="IPR029320">
    <property type="entry name" value="Acyl-CoA_ox_N"/>
</dbReference>
<sequence>MARERAKASFDVEAMTHFFAGGREKHECMQKAFRIVQRDPELTVQEGNFFDLTRDEHREFTMRQIKRAVELRNSLNDPQLSEAIFRALVLYSESFGMRMYVHELLFKSAINLFGDDEQKQAWQEDIAKCRVLGCFAMTELGHSSALRGLETTATYDQDRDEFVIDSPSLLATKWWIGMAGHTATHCVAICQTIVKDKNHGINWFIVPLRDPKTGRNAPGVVAGDIGAKAGRAGLDNGWIQFNHVRIPRKNMLSKWISLDPKTAVFTPAPNPAIMYGTLIPERLSISEGTHLIVGQALTIATRYGVVRQQGSNDEHIMDYQTHYVKLMPSISALYVVRVVGWILDAHWQQMSHFAQNDQAKYLARLADMHSVAAGVKATVTWFGSEILERCRRACGGHAYSAYNAIPGLIGDWGVTTTGAGDNIVLLQQTGRYLLNAVKDVYAGAKTQEGSVAYFNDAQDILARSTCPFQDARDWAHLDAIIDVLRWGVINKLAGIAQALGAGETYNNYQLQTTLVAELHTYAHMFSLFNDAVKGNSILEIPEPLCATFKQTGVLYGLEILVTHLATFLEEGYLNGDQAKAIRTMHLEQCRVLRDQAIPLVDVWAFPDFILKAPIGRADGDIYPAYMNTLRSAPGCFGPPAYYEQLVRPLVDPDMNGKSKL</sequence>
<comment type="caution">
    <text evidence="18">The sequence shown here is derived from an EMBL/GenBank/DDBJ whole genome shotgun (WGS) entry which is preliminary data.</text>
</comment>
<evidence type="ECO:0000313" key="18">
    <source>
        <dbReference type="EMBL" id="OZJ04119.1"/>
    </source>
</evidence>
<dbReference type="SUPFAM" id="SSF56645">
    <property type="entry name" value="Acyl-CoA dehydrogenase NM domain-like"/>
    <property type="match status" value="1"/>
</dbReference>
<evidence type="ECO:0000256" key="5">
    <source>
        <dbReference type="ARBA" id="ARBA00006288"/>
    </source>
</evidence>
<dbReference type="PANTHER" id="PTHR10909:SF352">
    <property type="entry name" value="ACYL-COENZYME A OXIDASE-LIKE PROTEIN"/>
    <property type="match status" value="1"/>
</dbReference>
<keyword evidence="9" id="KW-0560">Oxidoreductase</keyword>
<dbReference type="PIRSF" id="PIRSF000168">
    <property type="entry name" value="Acyl-CoA_oxidase"/>
    <property type="match status" value="1"/>
</dbReference>
<feature type="binding site" evidence="13">
    <location>
        <position position="177"/>
    </location>
    <ligand>
        <name>FAD</name>
        <dbReference type="ChEBI" id="CHEBI:57692"/>
    </ligand>
</feature>
<dbReference type="Pfam" id="PF22924">
    <property type="entry name" value="ACOX_C_alpha1"/>
    <property type="match status" value="1"/>
</dbReference>
<evidence type="ECO:0000313" key="19">
    <source>
        <dbReference type="Proteomes" id="UP000242875"/>
    </source>
</evidence>
<dbReference type="EMBL" id="MVBO01000052">
    <property type="protein sequence ID" value="OZJ04119.1"/>
    <property type="molecule type" value="Genomic_DNA"/>
</dbReference>
<organism evidence="18 19">
    <name type="scientific">Bifiguratus adelaidae</name>
    <dbReference type="NCBI Taxonomy" id="1938954"/>
    <lineage>
        <taxon>Eukaryota</taxon>
        <taxon>Fungi</taxon>
        <taxon>Fungi incertae sedis</taxon>
        <taxon>Mucoromycota</taxon>
        <taxon>Mucoromycotina</taxon>
        <taxon>Endogonomycetes</taxon>
        <taxon>Endogonales</taxon>
        <taxon>Endogonales incertae sedis</taxon>
        <taxon>Bifiguratus</taxon>
    </lineage>
</organism>
<dbReference type="Gene3D" id="2.40.110.10">
    <property type="entry name" value="Butyryl-CoA Dehydrogenase, subunit A, domain 2"/>
    <property type="match status" value="1"/>
</dbReference>
<evidence type="ECO:0000256" key="6">
    <source>
        <dbReference type="ARBA" id="ARBA00022630"/>
    </source>
</evidence>
<keyword evidence="11" id="KW-0576">Peroxisome</keyword>